<dbReference type="PANTHER" id="PTHR19288:SF93">
    <property type="entry name" value="FI11325P-RELATED"/>
    <property type="match status" value="1"/>
</dbReference>
<evidence type="ECO:0000256" key="2">
    <source>
        <dbReference type="SAM" id="MobiDB-lite"/>
    </source>
</evidence>
<feature type="compositionally biased region" description="Acidic residues" evidence="2">
    <location>
        <begin position="493"/>
        <end position="518"/>
    </location>
</feature>
<dbReference type="NCBIfam" id="TIGR01452">
    <property type="entry name" value="PGP_euk"/>
    <property type="match status" value="1"/>
</dbReference>
<dbReference type="InterPro" id="IPR036412">
    <property type="entry name" value="HAD-like_sf"/>
</dbReference>
<keyword evidence="1" id="KW-0378">Hydrolase</keyword>
<dbReference type="SMART" id="SM00325">
    <property type="entry name" value="RhoGEF"/>
    <property type="match status" value="1"/>
</dbReference>
<organism evidence="4 5">
    <name type="scientific">Globodera rostochiensis</name>
    <name type="common">Golden nematode worm</name>
    <name type="synonym">Heterodera rostochiensis</name>
    <dbReference type="NCBI Taxonomy" id="31243"/>
    <lineage>
        <taxon>Eukaryota</taxon>
        <taxon>Metazoa</taxon>
        <taxon>Ecdysozoa</taxon>
        <taxon>Nematoda</taxon>
        <taxon>Chromadorea</taxon>
        <taxon>Rhabditida</taxon>
        <taxon>Tylenchina</taxon>
        <taxon>Tylenchomorpha</taxon>
        <taxon>Tylenchoidea</taxon>
        <taxon>Heteroderidae</taxon>
        <taxon>Heteroderinae</taxon>
        <taxon>Globodera</taxon>
    </lineage>
</organism>
<dbReference type="Pfam" id="PF00621">
    <property type="entry name" value="RhoGEF"/>
    <property type="match status" value="1"/>
</dbReference>
<dbReference type="GO" id="GO:0005737">
    <property type="term" value="C:cytoplasm"/>
    <property type="evidence" value="ECO:0007669"/>
    <property type="project" value="TreeGrafter"/>
</dbReference>
<dbReference type="InterPro" id="IPR035899">
    <property type="entry name" value="DBL_dom_sf"/>
</dbReference>
<keyword evidence="4" id="KW-1185">Reference proteome</keyword>
<feature type="compositionally biased region" description="Basic and acidic residues" evidence="2">
    <location>
        <begin position="519"/>
        <end position="529"/>
    </location>
</feature>
<dbReference type="InterPro" id="IPR023214">
    <property type="entry name" value="HAD_sf"/>
</dbReference>
<evidence type="ECO:0000313" key="5">
    <source>
        <dbReference type="WBParaSite" id="Gr19_v10_g8535.t3"/>
    </source>
</evidence>
<dbReference type="GO" id="GO:0016791">
    <property type="term" value="F:phosphatase activity"/>
    <property type="evidence" value="ECO:0007669"/>
    <property type="project" value="InterPro"/>
</dbReference>
<evidence type="ECO:0000256" key="1">
    <source>
        <dbReference type="ARBA" id="ARBA00022801"/>
    </source>
</evidence>
<feature type="region of interest" description="Disordered" evidence="2">
    <location>
        <begin position="847"/>
        <end position="866"/>
    </location>
</feature>
<dbReference type="GO" id="GO:0005085">
    <property type="term" value="F:guanyl-nucleotide exchange factor activity"/>
    <property type="evidence" value="ECO:0007669"/>
    <property type="project" value="InterPro"/>
</dbReference>
<feature type="region of interest" description="Disordered" evidence="2">
    <location>
        <begin position="493"/>
        <end position="556"/>
    </location>
</feature>
<sequence>MGATLSACSAAGCGKRCADQLGWIRSDADEPACSFSAEVYKLSADHRHWLKVHPKVLSLRVRLADVAVANDQHQQQQQQQQYQHMPGIAASGGVALLEAVGLVDGRRAATGGEEEGTTDRQPGKCSAGADDEDDGMQRRAALFTLPISEEAELKRYTEKFVYWRDPSPEAPVFGLNILSAAEADRFCAALRHLPPTPFLVPKWHRDEIVFDAHMAPLMTVHRGRLEECPTPLFTRCRVLLHERNATIGLTDELGQHVLAKTSTTECIFCLCPSPSSAMGGCGGVQLQPHRHDHPQLLSVSFPDRALLLQLPTRAQQLALCRHALRASAAAMAGAAVGGAAGDDDTARVARILRARLLALGRVMRKLNANDQTNGLIRVPERVEQEPVLLCDCEPAVAMRRRRAMFALLKYAMSTRIAALCDDAANKSANGGNNCSSELDKMLSSSHHFFPSPQNANAKNAIHVAHRVHLRAVLSCRRFSLQRTVQLLAKWSQNDDEWGKDGEEEEESGGMEEKEEEEEEKVKGTEEQQRRPHNQSEFSQIELNSRPHPLPSAGGSTPAQQLVNVLLELVESEQVFVHDMQTLLSLFVLPSRLSSLQCVRELCRTHRQFLGSLQTALGPSLWPPPSSAPSPEEANGKFNRQKMGAVLSRVGALFIAKSAQFKVYSKYTFAHSHFQRNREADADFNCLMVALSAPLGGTHALNSLLIKPVQRLCKYPLFLEQLHALCPPPAAVAALGGKTPAAECASICLKARAFFCFVLLLKAIALRQMRILANWLNEMVRIQEDYGAELASSSASTTTTNGATTIECEAKVALPSIRNALISDDKQQSMNGLNSLLLFSHVRWTNPPASSSAADDDDDQRQQLSGAAAGAAASSSCPSLNCVLFVFSTSIVVLERKRPKQQPANNRSSSSNKRLAPIVLPIARVLLSLIATSSSASGAACSSTTSSFVLAILPNPSSVPNTSSAPAAAHFLRFECFHPAVCRHLAQLLQHQTVTTAMAAAAADDGDEHPSMNDRMASFESNCSPSSSSNCYATNRQNELWAQQLTHNKPSSMLSKRYFVAKEMQFDTFLFDADGVLWREQQPLEGAVELLHGLLKAGKRVIVVTNNATKSCAEYVKKCQDIGFTGLNEQNIQSAEFASTSHLPVYLFGSVGLQKLLEAANIQCFGTGPDPIPPETKTFIADLPNLNLGVPRPFAVVGSFDIHLSYAKVMRAVNWLRDDTVPFLLTNEDAAFPGPNPDIVIPGAGAVTSVLRHVSGRQPAVMGKPSKMCWEYICAKVGDMALLDPRKTVMIGDRCDTDIQFGRLNGLSTILTLTGVHSLADVERFAGQARSLLVPEFFVNSLAELLPPQNAHNDPSNAKN</sequence>
<dbReference type="SUPFAM" id="SSF48065">
    <property type="entry name" value="DBL homology domain (DH-domain)"/>
    <property type="match status" value="1"/>
</dbReference>
<dbReference type="InterPro" id="IPR000219">
    <property type="entry name" value="DH_dom"/>
</dbReference>
<dbReference type="Gene3D" id="1.20.900.10">
    <property type="entry name" value="Dbl homology (DH) domain"/>
    <property type="match status" value="1"/>
</dbReference>
<evidence type="ECO:0000259" key="3">
    <source>
        <dbReference type="PROSITE" id="PS50010"/>
    </source>
</evidence>
<dbReference type="InterPro" id="IPR006357">
    <property type="entry name" value="HAD-SF_hydro_IIA"/>
</dbReference>
<feature type="region of interest" description="Disordered" evidence="2">
    <location>
        <begin position="109"/>
        <end position="132"/>
    </location>
</feature>
<reference evidence="5" key="1">
    <citation type="submission" date="2022-11" db="UniProtKB">
        <authorList>
            <consortium name="WormBaseParasite"/>
        </authorList>
    </citation>
    <scope>IDENTIFICATION</scope>
</reference>
<protein>
    <submittedName>
        <fullName evidence="5">Phosphoglycolate phosphatase</fullName>
    </submittedName>
</protein>
<dbReference type="SUPFAM" id="SSF56784">
    <property type="entry name" value="HAD-like"/>
    <property type="match status" value="1"/>
</dbReference>
<dbReference type="Pfam" id="PF13344">
    <property type="entry name" value="Hydrolase_6"/>
    <property type="match status" value="1"/>
</dbReference>
<dbReference type="Proteomes" id="UP000887572">
    <property type="component" value="Unplaced"/>
</dbReference>
<evidence type="ECO:0000313" key="4">
    <source>
        <dbReference type="Proteomes" id="UP000887572"/>
    </source>
</evidence>
<dbReference type="WBParaSite" id="Gr19_v10_g8535.t3">
    <property type="protein sequence ID" value="Gr19_v10_g8535.t3"/>
    <property type="gene ID" value="Gr19_v10_g8535"/>
</dbReference>
<name>A0A914I8R3_GLORO</name>
<proteinExistence type="predicted"/>
<dbReference type="PANTHER" id="PTHR19288">
    <property type="entry name" value="4-NITROPHENYLPHOSPHATASE-RELATED"/>
    <property type="match status" value="1"/>
</dbReference>
<dbReference type="PROSITE" id="PS50010">
    <property type="entry name" value="DH_2"/>
    <property type="match status" value="1"/>
</dbReference>
<accession>A0A914I8R3</accession>
<dbReference type="InterPro" id="IPR006349">
    <property type="entry name" value="PGP_euk"/>
</dbReference>
<dbReference type="NCBIfam" id="TIGR01460">
    <property type="entry name" value="HAD-SF-IIA"/>
    <property type="match status" value="1"/>
</dbReference>
<feature type="domain" description="DH" evidence="3">
    <location>
        <begin position="560"/>
        <end position="721"/>
    </location>
</feature>
<dbReference type="Pfam" id="PF13242">
    <property type="entry name" value="Hydrolase_like"/>
    <property type="match status" value="1"/>
</dbReference>
<dbReference type="Gene3D" id="3.40.50.1000">
    <property type="entry name" value="HAD superfamily/HAD-like"/>
    <property type="match status" value="2"/>
</dbReference>